<dbReference type="SMART" id="SM00861">
    <property type="entry name" value="Transket_pyr"/>
    <property type="match status" value="1"/>
</dbReference>
<feature type="binding site" evidence="10">
    <location>
        <begin position="111"/>
        <end position="113"/>
    </location>
    <ligand>
        <name>thiamine diphosphate</name>
        <dbReference type="ChEBI" id="CHEBI:58937"/>
    </ligand>
</feature>
<dbReference type="AlphaFoldDB" id="A0A9D1Z6M6"/>
<feature type="binding site" evidence="10">
    <location>
        <begin position="143"/>
        <end position="144"/>
    </location>
    <ligand>
        <name>thiamine diphosphate</name>
        <dbReference type="ChEBI" id="CHEBI:58937"/>
    </ligand>
</feature>
<keyword evidence="5 10" id="KW-0479">Metal-binding</keyword>
<dbReference type="GO" id="GO:0016114">
    <property type="term" value="P:terpenoid biosynthetic process"/>
    <property type="evidence" value="ECO:0007669"/>
    <property type="project" value="UniProtKB-UniRule"/>
</dbReference>
<sequence length="604" mass="65609">MRGVFGMLAEEIKNYTIKQLKSLAEEIRSEIIEKVKDCGGHLSSNLGAVELTIALHKVFSFPQDKLIFDVGHQCYAHKLLTGRDLSTLRKQGGTSGFPDPEESGYDPFVSGHSGPSVALGIGLCNARDLTGGTEKVISVIGDASLGNGLALEAMFSSEEKPKNFIVVLNDNGMAINQNTSALYATISKMTAKKRYRRFNSFVSKTFKDTSAFGRNLRKIKYSIKGWLNKNAFFERCGFKYVGPVNGHDLAELVSVLEGIRSIDEPVLLHVITQKGHGYTAAEEDPARFHGVNKNFAQQENSFSVALGRLLSDRAEKDGSLVAVTAAMTDGVGLSGFAERFPTRLFDAGICESYAVAMAAGMAKGGLRPVVCIYSTFLQRAVDQIVHDVCLQGLPVIFCIDRAGFVGADGKTHQGLMDVAFLRSVPGLDFYAPKDCAELADVFDFAYAKGRPAAIRYPNGYAPNLGGKMRISDYYLWETLSDGKDVCVLASGARAVRRALEAKKLVSPFGPKIVNCRSISPLDGKVLDAVAQMKLITFEEGYASGGFGSAVAEYYARKGMPVRLKIMGSESAFVSHASAEEQAERYRLTAKDLALKIQAMYRMEG</sequence>
<dbReference type="PANTHER" id="PTHR43322">
    <property type="entry name" value="1-D-DEOXYXYLULOSE 5-PHOSPHATE SYNTHASE-RELATED"/>
    <property type="match status" value="1"/>
</dbReference>
<feature type="domain" description="Transketolase-like pyrimidine-binding" evidence="11">
    <location>
        <begin position="300"/>
        <end position="463"/>
    </location>
</feature>
<feature type="binding site" evidence="10">
    <location>
        <position position="278"/>
    </location>
    <ligand>
        <name>thiamine diphosphate</name>
        <dbReference type="ChEBI" id="CHEBI:58937"/>
    </ligand>
</feature>
<reference evidence="12" key="1">
    <citation type="journal article" date="2021" name="PeerJ">
        <title>Extensive microbial diversity within the chicken gut microbiome revealed by metagenomics and culture.</title>
        <authorList>
            <person name="Gilroy R."/>
            <person name="Ravi A."/>
            <person name="Getino M."/>
            <person name="Pursley I."/>
            <person name="Horton D.L."/>
            <person name="Alikhan N.F."/>
            <person name="Baker D."/>
            <person name="Gharbi K."/>
            <person name="Hall N."/>
            <person name="Watson M."/>
            <person name="Adriaenssens E.M."/>
            <person name="Foster-Nyarko E."/>
            <person name="Jarju S."/>
            <person name="Secka A."/>
            <person name="Antonio M."/>
            <person name="Oren A."/>
            <person name="Chaudhuri R.R."/>
            <person name="La Ragione R."/>
            <person name="Hildebrand F."/>
            <person name="Pallen M.J."/>
        </authorList>
    </citation>
    <scope>NUCLEOTIDE SEQUENCE</scope>
    <source>
        <strain evidence="12">CHK199-9574</strain>
    </source>
</reference>
<comment type="pathway">
    <text evidence="1 10">Metabolic intermediate biosynthesis; 1-deoxy-D-xylulose 5-phosphate biosynthesis; 1-deoxy-D-xylulose 5-phosphate from D-glyceraldehyde 3-phosphate and pyruvate: step 1/1.</text>
</comment>
<dbReference type="PROSITE" id="PS00801">
    <property type="entry name" value="TRANSKETOLASE_1"/>
    <property type="match status" value="1"/>
</dbReference>
<dbReference type="GO" id="GO:0000287">
    <property type="term" value="F:magnesium ion binding"/>
    <property type="evidence" value="ECO:0007669"/>
    <property type="project" value="UniProtKB-UniRule"/>
</dbReference>
<protein>
    <recommendedName>
        <fullName evidence="10">1-deoxy-D-xylulose-5-phosphate synthase</fullName>
        <ecNumber evidence="10">2.2.1.7</ecNumber>
    </recommendedName>
    <alternativeName>
        <fullName evidence="10">1-deoxyxylulose-5-phosphate synthase</fullName>
        <shortName evidence="10">DXP synthase</shortName>
        <shortName evidence="10">DXPS</shortName>
    </alternativeName>
</protein>
<comment type="cofactor">
    <cofactor evidence="10">
        <name>Mg(2+)</name>
        <dbReference type="ChEBI" id="CHEBI:18420"/>
    </cofactor>
    <text evidence="10">Binds 1 Mg(2+) ion per subunit.</text>
</comment>
<dbReference type="SUPFAM" id="SSF52518">
    <property type="entry name" value="Thiamin diphosphate-binding fold (THDP-binding)"/>
    <property type="match status" value="1"/>
</dbReference>
<dbReference type="Pfam" id="PF02780">
    <property type="entry name" value="Transketolase_C"/>
    <property type="match status" value="1"/>
</dbReference>
<evidence type="ECO:0000256" key="2">
    <source>
        <dbReference type="ARBA" id="ARBA00011081"/>
    </source>
</evidence>
<dbReference type="Proteomes" id="UP000824135">
    <property type="component" value="Unassembled WGS sequence"/>
</dbReference>
<comment type="cofactor">
    <cofactor evidence="10">
        <name>thiamine diphosphate</name>
        <dbReference type="ChEBI" id="CHEBI:58937"/>
    </cofactor>
    <text evidence="10">Binds 1 thiamine pyrophosphate per subunit.</text>
</comment>
<comment type="subunit">
    <text evidence="3 10">Homodimer.</text>
</comment>
<dbReference type="GO" id="GO:0005829">
    <property type="term" value="C:cytosol"/>
    <property type="evidence" value="ECO:0007669"/>
    <property type="project" value="TreeGrafter"/>
</dbReference>
<feature type="binding site" evidence="10">
    <location>
        <position position="171"/>
    </location>
    <ligand>
        <name>Mg(2+)</name>
        <dbReference type="ChEBI" id="CHEBI:18420"/>
    </ligand>
</feature>
<evidence type="ECO:0000256" key="7">
    <source>
        <dbReference type="ARBA" id="ARBA00022977"/>
    </source>
</evidence>
<dbReference type="Pfam" id="PF13292">
    <property type="entry name" value="DXP_synthase_N"/>
    <property type="match status" value="1"/>
</dbReference>
<comment type="similarity">
    <text evidence="2 10">Belongs to the transketolase family. DXPS subfamily.</text>
</comment>
<dbReference type="EC" id="2.2.1.7" evidence="10"/>
<dbReference type="Gene3D" id="3.40.50.920">
    <property type="match status" value="1"/>
</dbReference>
<dbReference type="InterPro" id="IPR049557">
    <property type="entry name" value="Transketolase_CS"/>
</dbReference>
<keyword evidence="4 10" id="KW-0808">Transferase</keyword>
<evidence type="ECO:0000256" key="3">
    <source>
        <dbReference type="ARBA" id="ARBA00011738"/>
    </source>
</evidence>
<evidence type="ECO:0000313" key="12">
    <source>
        <dbReference type="EMBL" id="HIY77696.1"/>
    </source>
</evidence>
<dbReference type="EMBL" id="DXCO01000012">
    <property type="protein sequence ID" value="HIY77696.1"/>
    <property type="molecule type" value="Genomic_DNA"/>
</dbReference>
<feature type="binding site" evidence="10">
    <location>
        <position position="72"/>
    </location>
    <ligand>
        <name>thiamine diphosphate</name>
        <dbReference type="ChEBI" id="CHEBI:58937"/>
    </ligand>
</feature>
<dbReference type="NCBIfam" id="TIGR00204">
    <property type="entry name" value="dxs"/>
    <property type="match status" value="1"/>
</dbReference>
<dbReference type="GO" id="GO:0008661">
    <property type="term" value="F:1-deoxy-D-xylulose-5-phosphate synthase activity"/>
    <property type="evidence" value="ECO:0007669"/>
    <property type="project" value="UniProtKB-UniRule"/>
</dbReference>
<accession>A0A9D1Z6M6</accession>
<feature type="binding site" evidence="10">
    <location>
        <position position="171"/>
    </location>
    <ligand>
        <name>thiamine diphosphate</name>
        <dbReference type="ChEBI" id="CHEBI:58937"/>
    </ligand>
</feature>
<dbReference type="CDD" id="cd07033">
    <property type="entry name" value="TPP_PYR_DXS_TK_like"/>
    <property type="match status" value="1"/>
</dbReference>
<evidence type="ECO:0000256" key="1">
    <source>
        <dbReference type="ARBA" id="ARBA00004980"/>
    </source>
</evidence>
<dbReference type="InterPro" id="IPR029061">
    <property type="entry name" value="THDP-binding"/>
</dbReference>
<dbReference type="GO" id="GO:0030976">
    <property type="term" value="F:thiamine pyrophosphate binding"/>
    <property type="evidence" value="ECO:0007669"/>
    <property type="project" value="UniProtKB-UniRule"/>
</dbReference>
<evidence type="ECO:0000256" key="4">
    <source>
        <dbReference type="ARBA" id="ARBA00022679"/>
    </source>
</evidence>
<dbReference type="Gene3D" id="3.40.50.970">
    <property type="match status" value="2"/>
</dbReference>
<dbReference type="HAMAP" id="MF_00315">
    <property type="entry name" value="DXP_synth"/>
    <property type="match status" value="1"/>
</dbReference>
<evidence type="ECO:0000313" key="13">
    <source>
        <dbReference type="Proteomes" id="UP000824135"/>
    </source>
</evidence>
<keyword evidence="8 10" id="KW-0786">Thiamine pyrophosphate</keyword>
<dbReference type="InterPro" id="IPR005477">
    <property type="entry name" value="Dxylulose-5-P_synthase"/>
</dbReference>
<organism evidence="12 13">
    <name type="scientific">Candidatus Borkfalkia excrementavium</name>
    <dbReference type="NCBI Taxonomy" id="2838505"/>
    <lineage>
        <taxon>Bacteria</taxon>
        <taxon>Bacillati</taxon>
        <taxon>Bacillota</taxon>
        <taxon>Clostridia</taxon>
        <taxon>Christensenellales</taxon>
        <taxon>Christensenellaceae</taxon>
        <taxon>Candidatus Borkfalkia</taxon>
    </lineage>
</organism>
<feature type="binding site" evidence="10">
    <location>
        <position position="142"/>
    </location>
    <ligand>
        <name>Mg(2+)</name>
        <dbReference type="ChEBI" id="CHEBI:18420"/>
    </ligand>
</feature>
<feature type="binding site" evidence="10">
    <location>
        <position position="351"/>
    </location>
    <ligand>
        <name>thiamine diphosphate</name>
        <dbReference type="ChEBI" id="CHEBI:58937"/>
    </ligand>
</feature>
<keyword evidence="9 10" id="KW-0414">Isoprene biosynthesis</keyword>
<reference evidence="12" key="2">
    <citation type="submission" date="2021-04" db="EMBL/GenBank/DDBJ databases">
        <authorList>
            <person name="Gilroy R."/>
        </authorList>
    </citation>
    <scope>NUCLEOTIDE SEQUENCE</scope>
    <source>
        <strain evidence="12">CHK199-9574</strain>
    </source>
</reference>
<dbReference type="InterPro" id="IPR005475">
    <property type="entry name" value="Transketolase-like_Pyr-bd"/>
</dbReference>
<evidence type="ECO:0000256" key="8">
    <source>
        <dbReference type="ARBA" id="ARBA00023052"/>
    </source>
</evidence>
<dbReference type="GO" id="GO:0009228">
    <property type="term" value="P:thiamine biosynthetic process"/>
    <property type="evidence" value="ECO:0007669"/>
    <property type="project" value="UniProtKB-UniRule"/>
</dbReference>
<evidence type="ECO:0000256" key="9">
    <source>
        <dbReference type="ARBA" id="ARBA00023229"/>
    </source>
</evidence>
<keyword evidence="6 10" id="KW-0460">Magnesium</keyword>
<keyword evidence="7 10" id="KW-0784">Thiamine biosynthesis</keyword>
<dbReference type="NCBIfam" id="NF003933">
    <property type="entry name" value="PRK05444.2-2"/>
    <property type="match status" value="1"/>
</dbReference>
<dbReference type="Pfam" id="PF02779">
    <property type="entry name" value="Transket_pyr"/>
    <property type="match status" value="1"/>
</dbReference>
<gene>
    <name evidence="10 12" type="primary">dxs</name>
    <name evidence="12" type="ORF">H9728_01495</name>
</gene>
<dbReference type="PANTHER" id="PTHR43322:SF5">
    <property type="entry name" value="1-DEOXY-D-XYLULOSE-5-PHOSPHATE SYNTHASE, CHLOROPLASTIC"/>
    <property type="match status" value="1"/>
</dbReference>
<dbReference type="CDD" id="cd02007">
    <property type="entry name" value="TPP_DXS"/>
    <property type="match status" value="1"/>
</dbReference>
<evidence type="ECO:0000256" key="5">
    <source>
        <dbReference type="ARBA" id="ARBA00022723"/>
    </source>
</evidence>
<dbReference type="InterPro" id="IPR009014">
    <property type="entry name" value="Transketo_C/PFOR_II"/>
</dbReference>
<comment type="caution">
    <text evidence="12">The sequence shown here is derived from an EMBL/GenBank/DDBJ whole genome shotgun (WGS) entry which is preliminary data.</text>
</comment>
<comment type="catalytic activity">
    <reaction evidence="10">
        <text>D-glyceraldehyde 3-phosphate + pyruvate + H(+) = 1-deoxy-D-xylulose 5-phosphate + CO2</text>
        <dbReference type="Rhea" id="RHEA:12605"/>
        <dbReference type="ChEBI" id="CHEBI:15361"/>
        <dbReference type="ChEBI" id="CHEBI:15378"/>
        <dbReference type="ChEBI" id="CHEBI:16526"/>
        <dbReference type="ChEBI" id="CHEBI:57792"/>
        <dbReference type="ChEBI" id="CHEBI:59776"/>
        <dbReference type="EC" id="2.2.1.7"/>
    </reaction>
</comment>
<comment type="function">
    <text evidence="10">Catalyzes the acyloin condensation reaction between C atoms 2 and 3 of pyruvate and glyceraldehyde 3-phosphate to yield 1-deoxy-D-xylulose-5-phosphate (DXP).</text>
</comment>
<evidence type="ECO:0000256" key="10">
    <source>
        <dbReference type="HAMAP-Rule" id="MF_00315"/>
    </source>
</evidence>
<evidence type="ECO:0000256" key="6">
    <source>
        <dbReference type="ARBA" id="ARBA00022842"/>
    </source>
</evidence>
<dbReference type="GO" id="GO:0019288">
    <property type="term" value="P:isopentenyl diphosphate biosynthetic process, methylerythritol 4-phosphate pathway"/>
    <property type="evidence" value="ECO:0007669"/>
    <property type="project" value="TreeGrafter"/>
</dbReference>
<name>A0A9D1Z6M6_9FIRM</name>
<evidence type="ECO:0000259" key="11">
    <source>
        <dbReference type="SMART" id="SM00861"/>
    </source>
</evidence>
<dbReference type="InterPro" id="IPR033248">
    <property type="entry name" value="Transketolase_C"/>
</dbReference>
<dbReference type="SUPFAM" id="SSF52922">
    <property type="entry name" value="TK C-terminal domain-like"/>
    <property type="match status" value="1"/>
</dbReference>
<proteinExistence type="inferred from homology"/>